<proteinExistence type="inferred from homology"/>
<dbReference type="Proteomes" id="UP000663881">
    <property type="component" value="Unassembled WGS sequence"/>
</dbReference>
<comment type="cofactor">
    <cofactor evidence="1">
        <name>heme</name>
        <dbReference type="ChEBI" id="CHEBI:30413"/>
    </cofactor>
</comment>
<evidence type="ECO:0000256" key="2">
    <source>
        <dbReference type="ARBA" id="ARBA00010617"/>
    </source>
</evidence>
<organism evidence="9 10">
    <name type="scientific">Adineta steineri</name>
    <dbReference type="NCBI Taxonomy" id="433720"/>
    <lineage>
        <taxon>Eukaryota</taxon>
        <taxon>Metazoa</taxon>
        <taxon>Spiralia</taxon>
        <taxon>Gnathifera</taxon>
        <taxon>Rotifera</taxon>
        <taxon>Eurotatoria</taxon>
        <taxon>Bdelloidea</taxon>
        <taxon>Adinetida</taxon>
        <taxon>Adinetidae</taxon>
        <taxon>Adineta</taxon>
    </lineage>
</organism>
<dbReference type="Pfam" id="PF00067">
    <property type="entry name" value="p450"/>
    <property type="match status" value="1"/>
</dbReference>
<dbReference type="GO" id="GO:0016705">
    <property type="term" value="F:oxidoreductase activity, acting on paired donors, with incorporation or reduction of molecular oxygen"/>
    <property type="evidence" value="ECO:0007669"/>
    <property type="project" value="InterPro"/>
</dbReference>
<gene>
    <name evidence="9" type="ORF">OKA104_LOCUS48894</name>
</gene>
<name>A0A820L458_9BILA</name>
<keyword evidence="5 8" id="KW-0560">Oxidoreductase</keyword>
<reference evidence="9" key="1">
    <citation type="submission" date="2021-02" db="EMBL/GenBank/DDBJ databases">
        <authorList>
            <person name="Nowell W R."/>
        </authorList>
    </citation>
    <scope>NUCLEOTIDE SEQUENCE</scope>
</reference>
<dbReference type="GO" id="GO:0004497">
    <property type="term" value="F:monooxygenase activity"/>
    <property type="evidence" value="ECO:0007669"/>
    <property type="project" value="UniProtKB-KW"/>
</dbReference>
<keyword evidence="3 8" id="KW-0349">Heme</keyword>
<evidence type="ECO:0000256" key="1">
    <source>
        <dbReference type="ARBA" id="ARBA00001971"/>
    </source>
</evidence>
<dbReference type="PANTHER" id="PTHR24292">
    <property type="entry name" value="CYTOCHROME P450"/>
    <property type="match status" value="1"/>
</dbReference>
<dbReference type="PANTHER" id="PTHR24292:SF102">
    <property type="entry name" value="CYTOCHROME P450 FAMILY-RELATED"/>
    <property type="match status" value="1"/>
</dbReference>
<keyword evidence="4 8" id="KW-0479">Metal-binding</keyword>
<dbReference type="InterPro" id="IPR050476">
    <property type="entry name" value="Insect_CytP450_Detox"/>
</dbReference>
<protein>
    <recommendedName>
        <fullName evidence="11">Cytochrome P450</fullName>
    </recommendedName>
</protein>
<dbReference type="GO" id="GO:0020037">
    <property type="term" value="F:heme binding"/>
    <property type="evidence" value="ECO:0007669"/>
    <property type="project" value="InterPro"/>
</dbReference>
<dbReference type="InterPro" id="IPR001128">
    <property type="entry name" value="Cyt_P450"/>
</dbReference>
<dbReference type="GO" id="GO:0005506">
    <property type="term" value="F:iron ion binding"/>
    <property type="evidence" value="ECO:0007669"/>
    <property type="project" value="InterPro"/>
</dbReference>
<evidence type="ECO:0000256" key="5">
    <source>
        <dbReference type="ARBA" id="ARBA00023002"/>
    </source>
</evidence>
<keyword evidence="6 8" id="KW-0408">Iron</keyword>
<evidence type="ECO:0000313" key="9">
    <source>
        <dbReference type="EMBL" id="CAF4352755.1"/>
    </source>
</evidence>
<evidence type="ECO:0008006" key="11">
    <source>
        <dbReference type="Google" id="ProtNLM"/>
    </source>
</evidence>
<evidence type="ECO:0000256" key="6">
    <source>
        <dbReference type="ARBA" id="ARBA00023004"/>
    </source>
</evidence>
<accession>A0A820L458</accession>
<comment type="caution">
    <text evidence="9">The sequence shown here is derived from an EMBL/GenBank/DDBJ whole genome shotgun (WGS) entry which is preliminary data.</text>
</comment>
<dbReference type="EMBL" id="CAJOAY010021951">
    <property type="protein sequence ID" value="CAF4352755.1"/>
    <property type="molecule type" value="Genomic_DNA"/>
</dbReference>
<evidence type="ECO:0000256" key="4">
    <source>
        <dbReference type="ARBA" id="ARBA00022723"/>
    </source>
</evidence>
<dbReference type="AlphaFoldDB" id="A0A820L458"/>
<feature type="non-terminal residue" evidence="9">
    <location>
        <position position="1"/>
    </location>
</feature>
<dbReference type="SUPFAM" id="SSF48264">
    <property type="entry name" value="Cytochrome P450"/>
    <property type="match status" value="1"/>
</dbReference>
<evidence type="ECO:0000256" key="8">
    <source>
        <dbReference type="RuleBase" id="RU000461"/>
    </source>
</evidence>
<evidence type="ECO:0000313" key="10">
    <source>
        <dbReference type="Proteomes" id="UP000663881"/>
    </source>
</evidence>
<dbReference type="Gene3D" id="1.10.630.10">
    <property type="entry name" value="Cytochrome P450"/>
    <property type="match status" value="1"/>
</dbReference>
<keyword evidence="7 8" id="KW-0503">Monooxygenase</keyword>
<comment type="similarity">
    <text evidence="2 8">Belongs to the cytochrome P450 family.</text>
</comment>
<evidence type="ECO:0000256" key="3">
    <source>
        <dbReference type="ARBA" id="ARBA00022617"/>
    </source>
</evidence>
<dbReference type="InterPro" id="IPR036396">
    <property type="entry name" value="Cyt_P450_sf"/>
</dbReference>
<dbReference type="InterPro" id="IPR017972">
    <property type="entry name" value="Cyt_P450_CS"/>
</dbReference>
<sequence>TRVQVDVLSVHNNPDYWGPQPVDEFWPERHLTKRHPLAYMPFGIGPRICVGARLALCKFVFLIFS</sequence>
<dbReference type="PROSITE" id="PS00086">
    <property type="entry name" value="CYTOCHROME_P450"/>
    <property type="match status" value="1"/>
</dbReference>
<evidence type="ECO:0000256" key="7">
    <source>
        <dbReference type="ARBA" id="ARBA00023033"/>
    </source>
</evidence>